<organism evidence="4 5">
    <name type="scientific">Candidatus Wildermuthbacteria bacterium RIFCSPHIGHO2_02_FULL_47_12</name>
    <dbReference type="NCBI Taxonomy" id="1802451"/>
    <lineage>
        <taxon>Bacteria</taxon>
        <taxon>Candidatus Wildermuthiibacteriota</taxon>
    </lineage>
</organism>
<name>A0A1G2R1Q0_9BACT</name>
<accession>A0A1G2R1Q0</accession>
<dbReference type="SUPFAM" id="SSF52172">
    <property type="entry name" value="CheY-like"/>
    <property type="match status" value="1"/>
</dbReference>
<dbReference type="STRING" id="1802451.A3C82_00725"/>
<dbReference type="AlphaFoldDB" id="A0A1G2R1Q0"/>
<evidence type="ECO:0000259" key="3">
    <source>
        <dbReference type="PROSITE" id="PS50110"/>
    </source>
</evidence>
<keyword evidence="1 2" id="KW-0597">Phosphoprotein</keyword>
<dbReference type="GO" id="GO:0000160">
    <property type="term" value="P:phosphorelay signal transduction system"/>
    <property type="evidence" value="ECO:0007669"/>
    <property type="project" value="InterPro"/>
</dbReference>
<dbReference type="PANTHER" id="PTHR44591:SF23">
    <property type="entry name" value="CHEY SUBFAMILY"/>
    <property type="match status" value="1"/>
</dbReference>
<feature type="modified residue" description="4-aspartylphosphate" evidence="2">
    <location>
        <position position="52"/>
    </location>
</feature>
<evidence type="ECO:0000256" key="1">
    <source>
        <dbReference type="ARBA" id="ARBA00022553"/>
    </source>
</evidence>
<dbReference type="PANTHER" id="PTHR44591">
    <property type="entry name" value="STRESS RESPONSE REGULATOR PROTEIN 1"/>
    <property type="match status" value="1"/>
</dbReference>
<dbReference type="InterPro" id="IPR050595">
    <property type="entry name" value="Bact_response_regulator"/>
</dbReference>
<evidence type="ECO:0000313" key="4">
    <source>
        <dbReference type="EMBL" id="OHA66776.1"/>
    </source>
</evidence>
<dbReference type="SMART" id="SM00448">
    <property type="entry name" value="REC"/>
    <property type="match status" value="1"/>
</dbReference>
<dbReference type="Proteomes" id="UP000176901">
    <property type="component" value="Unassembled WGS sequence"/>
</dbReference>
<dbReference type="PROSITE" id="PS50110">
    <property type="entry name" value="RESPONSE_REGULATORY"/>
    <property type="match status" value="1"/>
</dbReference>
<reference evidence="4 5" key="1">
    <citation type="journal article" date="2016" name="Nat. Commun.">
        <title>Thousands of microbial genomes shed light on interconnected biogeochemical processes in an aquifer system.</title>
        <authorList>
            <person name="Anantharaman K."/>
            <person name="Brown C.T."/>
            <person name="Hug L.A."/>
            <person name="Sharon I."/>
            <person name="Castelle C.J."/>
            <person name="Probst A.J."/>
            <person name="Thomas B.C."/>
            <person name="Singh A."/>
            <person name="Wilkins M.J."/>
            <person name="Karaoz U."/>
            <person name="Brodie E.L."/>
            <person name="Williams K.H."/>
            <person name="Hubbard S.S."/>
            <person name="Banfield J.F."/>
        </authorList>
    </citation>
    <scope>NUCLEOTIDE SEQUENCE [LARGE SCALE GENOMIC DNA]</scope>
</reference>
<dbReference type="EMBL" id="MHTW01000025">
    <property type="protein sequence ID" value="OHA66776.1"/>
    <property type="molecule type" value="Genomic_DNA"/>
</dbReference>
<proteinExistence type="predicted"/>
<protein>
    <recommendedName>
        <fullName evidence="3">Response regulatory domain-containing protein</fullName>
    </recommendedName>
</protein>
<dbReference type="Pfam" id="PF00072">
    <property type="entry name" value="Response_reg"/>
    <property type="match status" value="1"/>
</dbReference>
<evidence type="ECO:0000313" key="5">
    <source>
        <dbReference type="Proteomes" id="UP000176901"/>
    </source>
</evidence>
<dbReference type="InterPro" id="IPR011006">
    <property type="entry name" value="CheY-like_superfamily"/>
</dbReference>
<evidence type="ECO:0000256" key="2">
    <source>
        <dbReference type="PROSITE-ProRule" id="PRU00169"/>
    </source>
</evidence>
<comment type="caution">
    <text evidence="4">The sequence shown here is derived from an EMBL/GenBank/DDBJ whole genome shotgun (WGS) entry which is preliminary data.</text>
</comment>
<sequence length="125" mass="13649">MAKIVLVEDDPLLIDIYSTKFKNAGFDVAMVDRGDAAPVFIAQEKPDLVVLDIVLPQKDGWDILRAVKTNPKTKDVKIIILSNLGQKEEIEKGMALGAAGYLIKAHHTPSEVVREIKKILGDSAA</sequence>
<dbReference type="InterPro" id="IPR001789">
    <property type="entry name" value="Sig_transdc_resp-reg_receiver"/>
</dbReference>
<gene>
    <name evidence="4" type="ORF">A3C82_00725</name>
</gene>
<feature type="domain" description="Response regulatory" evidence="3">
    <location>
        <begin position="3"/>
        <end position="119"/>
    </location>
</feature>
<dbReference type="Gene3D" id="3.40.50.2300">
    <property type="match status" value="1"/>
</dbReference>